<dbReference type="InterPro" id="IPR001036">
    <property type="entry name" value="Acrflvin-R"/>
</dbReference>
<dbReference type="GO" id="GO:0005886">
    <property type="term" value="C:plasma membrane"/>
    <property type="evidence" value="ECO:0007669"/>
    <property type="project" value="TreeGrafter"/>
</dbReference>
<reference evidence="2" key="1">
    <citation type="journal article" date="2004" name="J. Bacteriol.">
        <title>Genomic DNA microarray analysis: identification of new genes regulated by light color in the cyanobacterium Fremyella diplosiphon.</title>
        <authorList>
            <person name="Stowe-Evans E.L."/>
            <person name="Ford J."/>
            <person name="Kehoe D.M."/>
        </authorList>
    </citation>
    <scope>NUCLEOTIDE SEQUENCE</scope>
    <source>
        <strain evidence="2">FD33</strain>
    </source>
</reference>
<dbReference type="GO" id="GO:0042910">
    <property type="term" value="F:xenobiotic transmembrane transporter activity"/>
    <property type="evidence" value="ECO:0007669"/>
    <property type="project" value="TreeGrafter"/>
</dbReference>
<dbReference type="PANTHER" id="PTHR32063:SF0">
    <property type="entry name" value="SWARMING MOTILITY PROTEIN SWRC"/>
    <property type="match status" value="1"/>
</dbReference>
<dbReference type="EMBL" id="AY548458">
    <property type="protein sequence ID" value="AAT41965.1"/>
    <property type="molecule type" value="Genomic_DNA"/>
</dbReference>
<proteinExistence type="predicted"/>
<protein>
    <submittedName>
        <fullName evidence="2">Putative acriflavine resistance protein</fullName>
    </submittedName>
</protein>
<name>Q6H004_MICDP</name>
<keyword evidence="1" id="KW-0472">Membrane</keyword>
<dbReference type="SUPFAM" id="SSF82693">
    <property type="entry name" value="Multidrug efflux transporter AcrB pore domain, PN1, PN2, PC1 and PC2 subdomains"/>
    <property type="match status" value="1"/>
</dbReference>
<organism evidence="2">
    <name type="scientific">Microchaete diplosiphon</name>
    <name type="common">Fremyella diplosiphon</name>
    <dbReference type="NCBI Taxonomy" id="1197"/>
    <lineage>
        <taxon>Bacteria</taxon>
        <taxon>Bacillati</taxon>
        <taxon>Cyanobacteriota</taxon>
        <taxon>Cyanophyceae</taxon>
        <taxon>Nostocales</taxon>
        <taxon>Rivulariaceae</taxon>
        <taxon>Microchaete</taxon>
    </lineage>
</organism>
<sequence>MVKPISSKSARERFNISRLAIEFSWLTVGFWIAVTVAGLLAFSSLKYALFPDITFPVVVVNATAPIETALDTETKLTQPIEKGLQSLEGLEDIRSSTYPGQTAVSLSFVVGTNLDSSTRQVEKALKKLTLTQGANYKIIPLNLNESAAISYAIESSSGNLTDLTKLAKDQIVPAIAAAVTGVTGGLGSTVGGFLAQLDIIGGLPGLFALSAIVRLMALLPLIFVREPRSKSFSDLLEKILPWKPKSELVSTEKIAA</sequence>
<keyword evidence="1" id="KW-0812">Transmembrane</keyword>
<accession>Q6H004</accession>
<dbReference type="Gene3D" id="1.20.1640.10">
    <property type="entry name" value="Multidrug efflux transporter AcrB transmembrane domain"/>
    <property type="match status" value="1"/>
</dbReference>
<dbReference type="PANTHER" id="PTHR32063">
    <property type="match status" value="1"/>
</dbReference>
<reference evidence="2" key="2">
    <citation type="submission" date="2004-02" db="EMBL/GenBank/DDBJ databases">
        <authorList>
            <person name="Stowe-Evans E."/>
            <person name="Ford J."/>
            <person name="Kehoe D.M."/>
        </authorList>
    </citation>
    <scope>NUCLEOTIDE SEQUENCE</scope>
    <source>
        <strain evidence="2">FD33</strain>
    </source>
</reference>
<evidence type="ECO:0000256" key="1">
    <source>
        <dbReference type="SAM" id="Phobius"/>
    </source>
</evidence>
<dbReference type="Gene3D" id="3.30.70.1430">
    <property type="entry name" value="Multidrug efflux transporter AcrB pore domain"/>
    <property type="match status" value="1"/>
</dbReference>
<feature type="transmembrane region" description="Helical" evidence="1">
    <location>
        <begin position="206"/>
        <end position="224"/>
    </location>
</feature>
<dbReference type="Gene3D" id="3.30.70.1320">
    <property type="entry name" value="Multidrug efflux transporter AcrB pore domain like"/>
    <property type="match status" value="1"/>
</dbReference>
<feature type="transmembrane region" description="Helical" evidence="1">
    <location>
        <begin position="171"/>
        <end position="194"/>
    </location>
</feature>
<evidence type="ECO:0000313" key="2">
    <source>
        <dbReference type="EMBL" id="AAT41965.1"/>
    </source>
</evidence>
<dbReference type="AlphaFoldDB" id="Q6H004"/>
<dbReference type="Pfam" id="PF00873">
    <property type="entry name" value="ACR_tran"/>
    <property type="match status" value="1"/>
</dbReference>
<feature type="transmembrane region" description="Helical" evidence="1">
    <location>
        <begin position="23"/>
        <end position="42"/>
    </location>
</feature>
<keyword evidence="1" id="KW-1133">Transmembrane helix</keyword>